<dbReference type="AlphaFoldDB" id="A0A2I0B323"/>
<feature type="region of interest" description="Disordered" evidence="3">
    <location>
        <begin position="136"/>
        <end position="355"/>
    </location>
</feature>
<dbReference type="OrthoDB" id="439808at2759"/>
<evidence type="ECO:0000256" key="2">
    <source>
        <dbReference type="PROSITE-ProRule" id="PRU00176"/>
    </source>
</evidence>
<dbReference type="PROSITE" id="PS50102">
    <property type="entry name" value="RRM"/>
    <property type="match status" value="1"/>
</dbReference>
<feature type="compositionally biased region" description="Low complexity" evidence="3">
    <location>
        <begin position="165"/>
        <end position="175"/>
    </location>
</feature>
<protein>
    <submittedName>
        <fullName evidence="6">Ribonucleoprotein</fullName>
    </submittedName>
</protein>
<evidence type="ECO:0000313" key="7">
    <source>
        <dbReference type="Proteomes" id="UP000236161"/>
    </source>
</evidence>
<dbReference type="Pfam" id="PF00076">
    <property type="entry name" value="RRM_1"/>
    <property type="match status" value="1"/>
</dbReference>
<feature type="compositionally biased region" description="Polar residues" evidence="3">
    <location>
        <begin position="142"/>
        <end position="162"/>
    </location>
</feature>
<keyword evidence="7" id="KW-1185">Reference proteome</keyword>
<dbReference type="SUPFAM" id="SSF54928">
    <property type="entry name" value="RNA-binding domain, RBD"/>
    <property type="match status" value="1"/>
</dbReference>
<accession>A0A2I0B323</accession>
<dbReference type="InterPro" id="IPR012677">
    <property type="entry name" value="Nucleotide-bd_a/b_plait_sf"/>
</dbReference>
<dbReference type="PRINTS" id="PR01217">
    <property type="entry name" value="PRICHEXTENSN"/>
</dbReference>
<keyword evidence="6" id="KW-0687">Ribonucleoprotein</keyword>
<dbReference type="InterPro" id="IPR000504">
    <property type="entry name" value="RRM_dom"/>
</dbReference>
<name>A0A2I0B323_9ASPA</name>
<feature type="transmembrane region" description="Helical" evidence="4">
    <location>
        <begin position="53"/>
        <end position="71"/>
    </location>
</feature>
<keyword evidence="4" id="KW-0472">Membrane</keyword>
<keyword evidence="1 2" id="KW-0694">RNA-binding</keyword>
<feature type="domain" description="RRM" evidence="5">
    <location>
        <begin position="53"/>
        <end position="134"/>
    </location>
</feature>
<dbReference type="GO" id="GO:1990904">
    <property type="term" value="C:ribonucleoprotein complex"/>
    <property type="evidence" value="ECO:0007669"/>
    <property type="project" value="UniProtKB-KW"/>
</dbReference>
<feature type="compositionally biased region" description="Low complexity" evidence="3">
    <location>
        <begin position="264"/>
        <end position="277"/>
    </location>
</feature>
<dbReference type="Proteomes" id="UP000236161">
    <property type="component" value="Unassembled WGS sequence"/>
</dbReference>
<dbReference type="EMBL" id="KZ451919">
    <property type="protein sequence ID" value="PKA62197.1"/>
    <property type="molecule type" value="Genomic_DNA"/>
</dbReference>
<evidence type="ECO:0000256" key="4">
    <source>
        <dbReference type="SAM" id="Phobius"/>
    </source>
</evidence>
<dbReference type="PANTHER" id="PTHR48029:SF1">
    <property type="entry name" value="NUCLEOLAR PROTEIN 8"/>
    <property type="match status" value="1"/>
</dbReference>
<feature type="compositionally biased region" description="Polar residues" evidence="3">
    <location>
        <begin position="231"/>
        <end position="248"/>
    </location>
</feature>
<evidence type="ECO:0000256" key="1">
    <source>
        <dbReference type="ARBA" id="ARBA00022884"/>
    </source>
</evidence>
<dbReference type="STRING" id="1088818.A0A2I0B323"/>
<dbReference type="GO" id="GO:0003723">
    <property type="term" value="F:RNA binding"/>
    <property type="evidence" value="ECO:0007669"/>
    <property type="project" value="UniProtKB-UniRule"/>
</dbReference>
<keyword evidence="4" id="KW-0812">Transmembrane</keyword>
<feature type="compositionally biased region" description="Low complexity" evidence="3">
    <location>
        <begin position="200"/>
        <end position="230"/>
    </location>
</feature>
<reference evidence="6 7" key="1">
    <citation type="journal article" date="2017" name="Nature">
        <title>The Apostasia genome and the evolution of orchids.</title>
        <authorList>
            <person name="Zhang G.Q."/>
            <person name="Liu K.W."/>
            <person name="Li Z."/>
            <person name="Lohaus R."/>
            <person name="Hsiao Y.Y."/>
            <person name="Niu S.C."/>
            <person name="Wang J.Y."/>
            <person name="Lin Y.C."/>
            <person name="Xu Q."/>
            <person name="Chen L.J."/>
            <person name="Yoshida K."/>
            <person name="Fujiwara S."/>
            <person name="Wang Z.W."/>
            <person name="Zhang Y.Q."/>
            <person name="Mitsuda N."/>
            <person name="Wang M."/>
            <person name="Liu G.H."/>
            <person name="Pecoraro L."/>
            <person name="Huang H.X."/>
            <person name="Xiao X.J."/>
            <person name="Lin M."/>
            <person name="Wu X.Y."/>
            <person name="Wu W.L."/>
            <person name="Chen Y.Y."/>
            <person name="Chang S.B."/>
            <person name="Sakamoto S."/>
            <person name="Ohme-Takagi M."/>
            <person name="Yagi M."/>
            <person name="Zeng S.J."/>
            <person name="Shen C.Y."/>
            <person name="Yeh C.M."/>
            <person name="Luo Y.B."/>
            <person name="Tsai W.C."/>
            <person name="Van de Peer Y."/>
            <person name="Liu Z.J."/>
        </authorList>
    </citation>
    <scope>NUCLEOTIDE SEQUENCE [LARGE SCALE GENOMIC DNA]</scope>
    <source>
        <strain evidence="7">cv. Shenzhen</strain>
        <tissue evidence="6">Stem</tissue>
    </source>
</reference>
<feature type="compositionally biased region" description="Low complexity" evidence="3">
    <location>
        <begin position="285"/>
        <end position="301"/>
    </location>
</feature>
<proteinExistence type="predicted"/>
<keyword evidence="4" id="KW-1133">Transmembrane helix</keyword>
<dbReference type="InterPro" id="IPR035979">
    <property type="entry name" value="RBD_domain_sf"/>
</dbReference>
<organism evidence="6 7">
    <name type="scientific">Apostasia shenzhenica</name>
    <dbReference type="NCBI Taxonomy" id="1088818"/>
    <lineage>
        <taxon>Eukaryota</taxon>
        <taxon>Viridiplantae</taxon>
        <taxon>Streptophyta</taxon>
        <taxon>Embryophyta</taxon>
        <taxon>Tracheophyta</taxon>
        <taxon>Spermatophyta</taxon>
        <taxon>Magnoliopsida</taxon>
        <taxon>Liliopsida</taxon>
        <taxon>Asparagales</taxon>
        <taxon>Orchidaceae</taxon>
        <taxon>Apostasioideae</taxon>
        <taxon>Apostasia</taxon>
    </lineage>
</organism>
<evidence type="ECO:0000256" key="3">
    <source>
        <dbReference type="SAM" id="MobiDB-lite"/>
    </source>
</evidence>
<evidence type="ECO:0000313" key="6">
    <source>
        <dbReference type="EMBL" id="PKA62197.1"/>
    </source>
</evidence>
<sequence length="355" mass="38022">MSKALATARAGFRRFLSISAFTPPPPAAVPPPAEPSSNLFVSGKSKFGKQRKLALFIVVLPSCTPVCLPQLPATVSTFMQFCLKPKVVTDRVSGYSKGFGFIRYASVEEAAEGIKGMDGKFLDGWVIFAEYARPRPPPSEVPISQPQSSYNASPQSDYSSPVSRYPSNYAAAPPSNYSPPTQPPLNSSYTSSQAPSIQYSSQDPASSFSSPTHSSQSYSPAASQAQFSSQNYPTWSNESAPVSAQQQTSGYPSMSSMPPPNYAPPYTSSMPPNYSPSNHPPPPTSENTSNYAPPYTSSMPPSYSPSNPPPPLTSENTSSYGSSPVPNHYEKYEGSLGCNSEPHPSEYEPGRAANY</sequence>
<gene>
    <name evidence="6" type="ORF">AXF42_Ash015082</name>
</gene>
<feature type="compositionally biased region" description="Pro residues" evidence="3">
    <location>
        <begin position="302"/>
        <end position="312"/>
    </location>
</feature>
<dbReference type="PANTHER" id="PTHR48029">
    <property type="entry name" value="NUCLEOLAR PROTEIN 8"/>
    <property type="match status" value="1"/>
</dbReference>
<dbReference type="Gene3D" id="3.30.70.330">
    <property type="match status" value="1"/>
</dbReference>
<feature type="compositionally biased region" description="Polar residues" evidence="3">
    <location>
        <begin position="185"/>
        <end position="199"/>
    </location>
</feature>
<evidence type="ECO:0000259" key="5">
    <source>
        <dbReference type="PROSITE" id="PS50102"/>
    </source>
</evidence>